<dbReference type="EMBL" id="CPYI01000024">
    <property type="protein sequence ID" value="CNF58280.1"/>
    <property type="molecule type" value="Genomic_DNA"/>
</dbReference>
<protein>
    <submittedName>
        <fullName evidence="1">Uncharacterized protein</fullName>
    </submittedName>
</protein>
<dbReference type="AlphaFoldDB" id="A0A0T9M4N3"/>
<accession>A0A0T9M4N3</accession>
<organism evidence="1 2">
    <name type="scientific">Yersinia kristensenii</name>
    <dbReference type="NCBI Taxonomy" id="28152"/>
    <lineage>
        <taxon>Bacteria</taxon>
        <taxon>Pseudomonadati</taxon>
        <taxon>Pseudomonadota</taxon>
        <taxon>Gammaproteobacteria</taxon>
        <taxon>Enterobacterales</taxon>
        <taxon>Yersiniaceae</taxon>
        <taxon>Yersinia</taxon>
    </lineage>
</organism>
<sequence>MAYAKDKEQMITLSLYMTPEEYEELKDFCNNKGWSVAGLLKQNLAQLKREISQTTKHKERSELPLTILN</sequence>
<gene>
    <name evidence="1" type="ORF">ERS008491_04157</name>
</gene>
<name>A0A0T9M4N3_YERKR</name>
<dbReference type="Proteomes" id="UP000045824">
    <property type="component" value="Unassembled WGS sequence"/>
</dbReference>
<reference evidence="1 2" key="1">
    <citation type="submission" date="2015-03" db="EMBL/GenBank/DDBJ databases">
        <authorList>
            <person name="Murphy D."/>
        </authorList>
    </citation>
    <scope>NUCLEOTIDE SEQUENCE [LARGE SCALE GENOMIC DNA]</scope>
    <source>
        <strain evidence="1 2">FCF326</strain>
    </source>
</reference>
<proteinExistence type="predicted"/>
<evidence type="ECO:0000313" key="2">
    <source>
        <dbReference type="Proteomes" id="UP000045824"/>
    </source>
</evidence>
<dbReference type="RefSeq" id="WP_050120128.1">
    <property type="nucleotide sequence ID" value="NZ_CAWMAB010000024.1"/>
</dbReference>
<evidence type="ECO:0000313" key="1">
    <source>
        <dbReference type="EMBL" id="CNF58280.1"/>
    </source>
</evidence>